<comment type="caution">
    <text evidence="1">The sequence shown here is derived from an EMBL/GenBank/DDBJ whole genome shotgun (WGS) entry which is preliminary data.</text>
</comment>
<evidence type="ECO:0000313" key="1">
    <source>
        <dbReference type="EMBL" id="MFD1686364.1"/>
    </source>
</evidence>
<dbReference type="AlphaFoldDB" id="A0ABD6DYH0"/>
<reference evidence="1 2" key="1">
    <citation type="journal article" date="2019" name="Int. J. Syst. Evol. Microbiol.">
        <title>The Global Catalogue of Microorganisms (GCM) 10K type strain sequencing project: providing services to taxonomists for standard genome sequencing and annotation.</title>
        <authorList>
            <consortium name="The Broad Institute Genomics Platform"/>
            <consortium name="The Broad Institute Genome Sequencing Center for Infectious Disease"/>
            <person name="Wu L."/>
            <person name="Ma J."/>
        </authorList>
    </citation>
    <scope>NUCLEOTIDE SEQUENCE [LARGE SCALE GENOMIC DNA]</scope>
    <source>
        <strain evidence="1 2">CGMCC 1.10387</strain>
    </source>
</reference>
<protein>
    <submittedName>
        <fullName evidence="1">Uncharacterized protein</fullName>
    </submittedName>
</protein>
<accession>A0ABD6DYH0</accession>
<name>A0ABD6DYH0_9EURY</name>
<dbReference type="RefSeq" id="WP_256305390.1">
    <property type="nucleotide sequence ID" value="NZ_JANHAW010000001.1"/>
</dbReference>
<sequence length="63" mass="6948">MALDCPVCGIEHEQGDAFAENVIGNAASFTYFVRCSECGTLFDDTGKKYNSEGDLPEKVRRKL</sequence>
<evidence type="ECO:0000313" key="2">
    <source>
        <dbReference type="Proteomes" id="UP001597092"/>
    </source>
</evidence>
<keyword evidence="2" id="KW-1185">Reference proteome</keyword>
<proteinExistence type="predicted"/>
<organism evidence="1 2">
    <name type="scientific">Halobellus litoreus</name>
    <dbReference type="NCBI Taxonomy" id="755310"/>
    <lineage>
        <taxon>Archaea</taxon>
        <taxon>Methanobacteriati</taxon>
        <taxon>Methanobacteriota</taxon>
        <taxon>Stenosarchaea group</taxon>
        <taxon>Halobacteria</taxon>
        <taxon>Halobacteriales</taxon>
        <taxon>Haloferacaceae</taxon>
        <taxon>Halobellus</taxon>
    </lineage>
</organism>
<gene>
    <name evidence="1" type="ORF">ACFSAS_12145</name>
</gene>
<dbReference type="EMBL" id="JBHUDP010000004">
    <property type="protein sequence ID" value="MFD1686364.1"/>
    <property type="molecule type" value="Genomic_DNA"/>
</dbReference>
<dbReference type="Proteomes" id="UP001597092">
    <property type="component" value="Unassembled WGS sequence"/>
</dbReference>